<evidence type="ECO:0000256" key="1">
    <source>
        <dbReference type="SAM" id="MobiDB-lite"/>
    </source>
</evidence>
<dbReference type="EMBL" id="GL385396">
    <property type="protein sequence ID" value="EJT77750.1"/>
    <property type="molecule type" value="Genomic_DNA"/>
</dbReference>
<accession>J3NNJ8</accession>
<evidence type="ECO:0000313" key="3">
    <source>
        <dbReference type="EnsemblFungi" id="EJT77750"/>
    </source>
</evidence>
<gene>
    <name evidence="3" type="primary">20343313</name>
    <name evidence="2" type="ORF">GGTG_02855</name>
</gene>
<organism evidence="2">
    <name type="scientific">Gaeumannomyces tritici (strain R3-111a-1)</name>
    <name type="common">Wheat and barley take-all root rot fungus</name>
    <name type="synonym">Gaeumannomyces graminis var. tritici</name>
    <dbReference type="NCBI Taxonomy" id="644352"/>
    <lineage>
        <taxon>Eukaryota</taxon>
        <taxon>Fungi</taxon>
        <taxon>Dikarya</taxon>
        <taxon>Ascomycota</taxon>
        <taxon>Pezizomycotina</taxon>
        <taxon>Sordariomycetes</taxon>
        <taxon>Sordariomycetidae</taxon>
        <taxon>Magnaporthales</taxon>
        <taxon>Magnaporthaceae</taxon>
        <taxon>Gaeumannomyces</taxon>
    </lineage>
</organism>
<evidence type="ECO:0000313" key="4">
    <source>
        <dbReference type="Proteomes" id="UP000006039"/>
    </source>
</evidence>
<reference evidence="3" key="4">
    <citation type="journal article" date="2015" name="G3 (Bethesda)">
        <title>Genome sequences of three phytopathogenic species of the Magnaporthaceae family of fungi.</title>
        <authorList>
            <person name="Okagaki L.H."/>
            <person name="Nunes C.C."/>
            <person name="Sailsbery J."/>
            <person name="Clay B."/>
            <person name="Brown D."/>
            <person name="John T."/>
            <person name="Oh Y."/>
            <person name="Young N."/>
            <person name="Fitzgerald M."/>
            <person name="Haas B.J."/>
            <person name="Zeng Q."/>
            <person name="Young S."/>
            <person name="Adiconis X."/>
            <person name="Fan L."/>
            <person name="Levin J.Z."/>
            <person name="Mitchell T.K."/>
            <person name="Okubara P.A."/>
            <person name="Farman M.L."/>
            <person name="Kohn L.M."/>
            <person name="Birren B."/>
            <person name="Ma L.-J."/>
            <person name="Dean R.A."/>
        </authorList>
    </citation>
    <scope>NUCLEOTIDE SEQUENCE</scope>
    <source>
        <strain evidence="3">R3-111a-1</strain>
    </source>
</reference>
<protein>
    <submittedName>
        <fullName evidence="2 3">Uncharacterized protein</fullName>
    </submittedName>
</protein>
<reference evidence="2" key="3">
    <citation type="submission" date="2010-09" db="EMBL/GenBank/DDBJ databases">
        <title>Annotation of Gaeumannomyces graminis var. tritici R3-111a-1.</title>
        <authorList>
            <consortium name="The Broad Institute Genome Sequencing Platform"/>
            <person name="Ma L.-J."/>
            <person name="Dead R."/>
            <person name="Young S.K."/>
            <person name="Zeng Q."/>
            <person name="Gargeya S."/>
            <person name="Fitzgerald M."/>
            <person name="Haas B."/>
            <person name="Abouelleil A."/>
            <person name="Alvarado L."/>
            <person name="Arachchi H.M."/>
            <person name="Berlin A."/>
            <person name="Brown A."/>
            <person name="Chapman S.B."/>
            <person name="Chen Z."/>
            <person name="Dunbar C."/>
            <person name="Freedman E."/>
            <person name="Gearin G."/>
            <person name="Gellesch M."/>
            <person name="Goldberg J."/>
            <person name="Griggs A."/>
            <person name="Gujja S."/>
            <person name="Heiman D."/>
            <person name="Howarth C."/>
            <person name="Larson L."/>
            <person name="Lui A."/>
            <person name="MacDonald P.J.P."/>
            <person name="Mehta T."/>
            <person name="Montmayeur A."/>
            <person name="Murphy C."/>
            <person name="Neiman D."/>
            <person name="Pearson M."/>
            <person name="Priest M."/>
            <person name="Roberts A."/>
            <person name="Saif S."/>
            <person name="Shea T."/>
            <person name="Shenoy N."/>
            <person name="Sisk P."/>
            <person name="Stolte C."/>
            <person name="Sykes S."/>
            <person name="Yandava C."/>
            <person name="Wortman J."/>
            <person name="Nusbaum C."/>
            <person name="Birren B."/>
        </authorList>
    </citation>
    <scope>NUCLEOTIDE SEQUENCE</scope>
    <source>
        <strain evidence="2">R3-111a-1</strain>
    </source>
</reference>
<reference evidence="2" key="2">
    <citation type="submission" date="2010-07" db="EMBL/GenBank/DDBJ databases">
        <authorList>
            <consortium name="The Broad Institute Genome Sequencing Platform"/>
            <consortium name="Broad Institute Genome Sequencing Center for Infectious Disease"/>
            <person name="Ma L.-J."/>
            <person name="Dead R."/>
            <person name="Young S."/>
            <person name="Zeng Q."/>
            <person name="Koehrsen M."/>
            <person name="Alvarado L."/>
            <person name="Berlin A."/>
            <person name="Chapman S.B."/>
            <person name="Chen Z."/>
            <person name="Freedman E."/>
            <person name="Gellesch M."/>
            <person name="Goldberg J."/>
            <person name="Griggs A."/>
            <person name="Gujja S."/>
            <person name="Heilman E.R."/>
            <person name="Heiman D."/>
            <person name="Hepburn T."/>
            <person name="Howarth C."/>
            <person name="Jen D."/>
            <person name="Larson L."/>
            <person name="Mehta T."/>
            <person name="Neiman D."/>
            <person name="Pearson M."/>
            <person name="Roberts A."/>
            <person name="Saif S."/>
            <person name="Shea T."/>
            <person name="Shenoy N."/>
            <person name="Sisk P."/>
            <person name="Stolte C."/>
            <person name="Sykes S."/>
            <person name="Walk T."/>
            <person name="White J."/>
            <person name="Yandava C."/>
            <person name="Haas B."/>
            <person name="Nusbaum C."/>
            <person name="Birren B."/>
        </authorList>
    </citation>
    <scope>NUCLEOTIDE SEQUENCE</scope>
    <source>
        <strain evidence="2">R3-111a-1</strain>
    </source>
</reference>
<proteinExistence type="predicted"/>
<sequence length="73" mass="7922">MVSRQGAEMTTRKRQVAAKPSPRGFSQIGGWLEKVCGQPARGGKDREGLGQVESRLFPDPDAGLKEIHMPASM</sequence>
<feature type="region of interest" description="Disordered" evidence="1">
    <location>
        <begin position="1"/>
        <end position="25"/>
    </location>
</feature>
<dbReference type="RefSeq" id="XP_009218895.1">
    <property type="nucleotide sequence ID" value="XM_009220631.1"/>
</dbReference>
<keyword evidence="4" id="KW-1185">Reference proteome</keyword>
<name>J3NNJ8_GAET3</name>
<dbReference type="Proteomes" id="UP000006039">
    <property type="component" value="Unassembled WGS sequence"/>
</dbReference>
<dbReference type="EnsemblFungi" id="EJT77750">
    <property type="protein sequence ID" value="EJT77750"/>
    <property type="gene ID" value="GGTG_02855"/>
</dbReference>
<evidence type="ECO:0000313" key="2">
    <source>
        <dbReference type="EMBL" id="EJT77750.1"/>
    </source>
</evidence>
<dbReference type="AlphaFoldDB" id="J3NNJ8"/>
<reference evidence="4" key="1">
    <citation type="submission" date="2010-07" db="EMBL/GenBank/DDBJ databases">
        <title>The genome sequence of Gaeumannomyces graminis var. tritici strain R3-111a-1.</title>
        <authorList>
            <consortium name="The Broad Institute Genome Sequencing Platform"/>
            <person name="Ma L.-J."/>
            <person name="Dead R."/>
            <person name="Young S."/>
            <person name="Zeng Q."/>
            <person name="Koehrsen M."/>
            <person name="Alvarado L."/>
            <person name="Berlin A."/>
            <person name="Chapman S.B."/>
            <person name="Chen Z."/>
            <person name="Freedman E."/>
            <person name="Gellesch M."/>
            <person name="Goldberg J."/>
            <person name="Griggs A."/>
            <person name="Gujja S."/>
            <person name="Heilman E.R."/>
            <person name="Heiman D."/>
            <person name="Hepburn T."/>
            <person name="Howarth C."/>
            <person name="Jen D."/>
            <person name="Larson L."/>
            <person name="Mehta T."/>
            <person name="Neiman D."/>
            <person name="Pearson M."/>
            <person name="Roberts A."/>
            <person name="Saif S."/>
            <person name="Shea T."/>
            <person name="Shenoy N."/>
            <person name="Sisk P."/>
            <person name="Stolte C."/>
            <person name="Sykes S."/>
            <person name="Walk T."/>
            <person name="White J."/>
            <person name="Yandava C."/>
            <person name="Haas B."/>
            <person name="Nusbaum C."/>
            <person name="Birren B."/>
        </authorList>
    </citation>
    <scope>NUCLEOTIDE SEQUENCE [LARGE SCALE GENOMIC DNA]</scope>
    <source>
        <strain evidence="4">R3-111a-1</strain>
    </source>
</reference>
<dbReference type="VEuPathDB" id="FungiDB:GGTG_02855"/>
<dbReference type="GeneID" id="20343313"/>
<dbReference type="HOGENOM" id="CLU_2704932_0_0_1"/>
<reference evidence="3" key="5">
    <citation type="submission" date="2018-04" db="UniProtKB">
        <authorList>
            <consortium name="EnsemblFungi"/>
        </authorList>
    </citation>
    <scope>IDENTIFICATION</scope>
    <source>
        <strain evidence="3">R3-111a-1</strain>
    </source>
</reference>